<dbReference type="InterPro" id="IPR046342">
    <property type="entry name" value="CBS_dom_sf"/>
</dbReference>
<keyword evidence="5 9" id="KW-1133">Transmembrane helix</keyword>
<keyword evidence="3 9" id="KW-0812">Transmembrane</keyword>
<keyword evidence="2" id="KW-1003">Cell membrane</keyword>
<dbReference type="AlphaFoldDB" id="A0A3L9MAP8"/>
<dbReference type="InterPro" id="IPR044751">
    <property type="entry name" value="Ion_transp-like_CBS"/>
</dbReference>
<feature type="domain" description="CNNM transmembrane" evidence="12">
    <location>
        <begin position="1"/>
        <end position="195"/>
    </location>
</feature>
<dbReference type="GO" id="GO:0050660">
    <property type="term" value="F:flavin adenine dinucleotide binding"/>
    <property type="evidence" value="ECO:0007669"/>
    <property type="project" value="InterPro"/>
</dbReference>
<evidence type="ECO:0000256" key="9">
    <source>
        <dbReference type="PROSITE-ProRule" id="PRU01193"/>
    </source>
</evidence>
<organism evidence="13 14">
    <name type="scientific">Faecalibacter macacae</name>
    <dbReference type="NCBI Taxonomy" id="1859289"/>
    <lineage>
        <taxon>Bacteria</taxon>
        <taxon>Pseudomonadati</taxon>
        <taxon>Bacteroidota</taxon>
        <taxon>Flavobacteriia</taxon>
        <taxon>Flavobacteriales</taxon>
        <taxon>Weeksellaceae</taxon>
        <taxon>Faecalibacter</taxon>
    </lineage>
</organism>
<dbReference type="SUPFAM" id="SSF56176">
    <property type="entry name" value="FAD-binding/transporter-associated domain-like"/>
    <property type="match status" value="1"/>
</dbReference>
<comment type="caution">
    <text evidence="13">The sequence shown here is derived from an EMBL/GenBank/DDBJ whole genome shotgun (WGS) entry which is preliminary data.</text>
</comment>
<dbReference type="InterPro" id="IPR000644">
    <property type="entry name" value="CBS_dom"/>
</dbReference>
<dbReference type="PROSITE" id="PS51371">
    <property type="entry name" value="CBS"/>
    <property type="match status" value="2"/>
</dbReference>
<dbReference type="Pfam" id="PF01595">
    <property type="entry name" value="CNNM"/>
    <property type="match status" value="1"/>
</dbReference>
<dbReference type="OrthoDB" id="9798188at2"/>
<keyword evidence="14" id="KW-1185">Reference proteome</keyword>
<evidence type="ECO:0000313" key="13">
    <source>
        <dbReference type="EMBL" id="RLZ09832.1"/>
    </source>
</evidence>
<keyword evidence="7 9" id="KW-0472">Membrane</keyword>
<evidence type="ECO:0000259" key="11">
    <source>
        <dbReference type="PROSITE" id="PS51371"/>
    </source>
</evidence>
<dbReference type="Gene3D" id="3.30.465.10">
    <property type="match status" value="1"/>
</dbReference>
<comment type="subcellular location">
    <subcellularLocation>
        <location evidence="1">Cell membrane</location>
        <topology evidence="1">Multi-pass membrane protein</topology>
    </subcellularLocation>
</comment>
<evidence type="ECO:0000256" key="3">
    <source>
        <dbReference type="ARBA" id="ARBA00022692"/>
    </source>
</evidence>
<name>A0A3L9MAP8_9FLAO</name>
<dbReference type="Pfam" id="PF00571">
    <property type="entry name" value="CBS"/>
    <property type="match status" value="2"/>
</dbReference>
<evidence type="ECO:0000256" key="7">
    <source>
        <dbReference type="ARBA" id="ARBA00023136"/>
    </source>
</evidence>
<dbReference type="PANTHER" id="PTHR43099:SF2">
    <property type="entry name" value="UPF0053 PROTEIN YRKA"/>
    <property type="match status" value="1"/>
</dbReference>
<dbReference type="InterPro" id="IPR002550">
    <property type="entry name" value="CNNM"/>
</dbReference>
<proteinExistence type="predicted"/>
<dbReference type="Proteomes" id="UP000275348">
    <property type="component" value="Unassembled WGS sequence"/>
</dbReference>
<dbReference type="GO" id="GO:0005886">
    <property type="term" value="C:plasma membrane"/>
    <property type="evidence" value="ECO:0007669"/>
    <property type="project" value="UniProtKB-SubCell"/>
</dbReference>
<evidence type="ECO:0000259" key="12">
    <source>
        <dbReference type="PROSITE" id="PS51846"/>
    </source>
</evidence>
<dbReference type="PANTHER" id="PTHR43099">
    <property type="entry name" value="UPF0053 PROTEIN YRKA"/>
    <property type="match status" value="1"/>
</dbReference>
<evidence type="ECO:0000256" key="2">
    <source>
        <dbReference type="ARBA" id="ARBA00022475"/>
    </source>
</evidence>
<dbReference type="RefSeq" id="WP_121934515.1">
    <property type="nucleotide sequence ID" value="NZ_RDOJ01000008.1"/>
</dbReference>
<dbReference type="SUPFAM" id="SSF54631">
    <property type="entry name" value="CBS-domain pair"/>
    <property type="match status" value="1"/>
</dbReference>
<evidence type="ECO:0000256" key="4">
    <source>
        <dbReference type="ARBA" id="ARBA00022737"/>
    </source>
</evidence>
<protein>
    <submittedName>
        <fullName evidence="13">HlyC/CorC family transporter</fullName>
    </submittedName>
</protein>
<keyword evidence="4" id="KW-0677">Repeat</keyword>
<gene>
    <name evidence="13" type="ORF">EAH69_07190</name>
</gene>
<evidence type="ECO:0000256" key="5">
    <source>
        <dbReference type="ARBA" id="ARBA00022989"/>
    </source>
</evidence>
<dbReference type="InterPro" id="IPR016169">
    <property type="entry name" value="FAD-bd_PCMH_sub2"/>
</dbReference>
<evidence type="ECO:0000256" key="6">
    <source>
        <dbReference type="ARBA" id="ARBA00023122"/>
    </source>
</evidence>
<dbReference type="PROSITE" id="PS51846">
    <property type="entry name" value="CNNM"/>
    <property type="match status" value="1"/>
</dbReference>
<dbReference type="CDD" id="cd04590">
    <property type="entry name" value="CBS_pair_CorC_HlyC_assoc"/>
    <property type="match status" value="1"/>
</dbReference>
<dbReference type="Pfam" id="PF03471">
    <property type="entry name" value="CorC_HlyC"/>
    <property type="match status" value="1"/>
</dbReference>
<dbReference type="InterPro" id="IPR051676">
    <property type="entry name" value="UPF0053_domain"/>
</dbReference>
<sequence length="429" mass="48436">MEIIILIVLILLNGVFSMSEMALVSARKFKLENEKKKGSSGARTALELAEKPDTFLSTVQIGITLIGILLGVFSGDALTKDLADLLAQIPVIAPYAKSASSVLMIIIITYFSIVFGELLPKRLGMTFPETIAKTLAKPMSILSKVSSPFVWLLSFTNNILLKILGIKENTEVVSEEEIKSIIKESTEGGEIQEKEHEIVERVFELGDRRVNTLATHRSEVVFLKINDTYDEVRSKIKKDKHSGYPIVKNDNLDEVVGVIHLKDLFGVSREEFQLKKFMRKPIFVNENSFCYPLLERLQNSHSHFAVMIDEYGTTAGIVTINDIMDELIGETPENEAEDYEIIKREDGSFLIDGQYSIYEFERFFGVDVNDDVENLYVTVSGLFFNQTEEMPKVGDKIKIDNLILEIMDKDGNRIDKILAIITEKEESEE</sequence>
<feature type="domain" description="CBS" evidence="11">
    <location>
        <begin position="214"/>
        <end position="274"/>
    </location>
</feature>
<dbReference type="InterPro" id="IPR036318">
    <property type="entry name" value="FAD-bd_PCMH-like_sf"/>
</dbReference>
<feature type="transmembrane region" description="Helical" evidence="10">
    <location>
        <begin position="99"/>
        <end position="119"/>
    </location>
</feature>
<dbReference type="Gene3D" id="3.10.580.10">
    <property type="entry name" value="CBS-domain"/>
    <property type="match status" value="1"/>
</dbReference>
<evidence type="ECO:0000256" key="1">
    <source>
        <dbReference type="ARBA" id="ARBA00004651"/>
    </source>
</evidence>
<evidence type="ECO:0000256" key="10">
    <source>
        <dbReference type="SAM" id="Phobius"/>
    </source>
</evidence>
<dbReference type="EMBL" id="RDOJ01000008">
    <property type="protein sequence ID" value="RLZ09832.1"/>
    <property type="molecule type" value="Genomic_DNA"/>
</dbReference>
<evidence type="ECO:0000256" key="8">
    <source>
        <dbReference type="PROSITE-ProRule" id="PRU00703"/>
    </source>
</evidence>
<evidence type="ECO:0000313" key="14">
    <source>
        <dbReference type="Proteomes" id="UP000275348"/>
    </source>
</evidence>
<dbReference type="SMART" id="SM01091">
    <property type="entry name" value="CorC_HlyC"/>
    <property type="match status" value="1"/>
</dbReference>
<dbReference type="InterPro" id="IPR005170">
    <property type="entry name" value="Transptr-assoc_dom"/>
</dbReference>
<accession>A0A3L9MAP8</accession>
<reference evidence="13 14" key="1">
    <citation type="submission" date="2018-10" db="EMBL/GenBank/DDBJ databases">
        <authorList>
            <person name="Chen X."/>
        </authorList>
    </citation>
    <scope>NUCLEOTIDE SEQUENCE [LARGE SCALE GENOMIC DNA]</scope>
    <source>
        <strain evidence="13 14">YIM 102668</strain>
    </source>
</reference>
<feature type="domain" description="CBS" evidence="11">
    <location>
        <begin position="277"/>
        <end position="333"/>
    </location>
</feature>
<keyword evidence="6 8" id="KW-0129">CBS domain</keyword>